<dbReference type="SUPFAM" id="SSF56935">
    <property type="entry name" value="Porins"/>
    <property type="match status" value="1"/>
</dbReference>
<keyword evidence="3" id="KW-1185">Reference proteome</keyword>
<feature type="chain" id="PRO_5045538012" description="TonB-dependent receptor plug domain-containing protein" evidence="1">
    <location>
        <begin position="20"/>
        <end position="807"/>
    </location>
</feature>
<organism evidence="2 3">
    <name type="scientific">Marinoscillum luteum</name>
    <dbReference type="NCBI Taxonomy" id="861051"/>
    <lineage>
        <taxon>Bacteria</taxon>
        <taxon>Pseudomonadati</taxon>
        <taxon>Bacteroidota</taxon>
        <taxon>Cytophagia</taxon>
        <taxon>Cytophagales</taxon>
        <taxon>Reichenbachiellaceae</taxon>
        <taxon>Marinoscillum</taxon>
    </lineage>
</organism>
<reference evidence="2 3" key="1">
    <citation type="journal article" date="2013" name="Int. J. Syst. Evol. Microbiol.">
        <title>Marinoscillum luteum sp. nov., isolated from marine sediment.</title>
        <authorList>
            <person name="Cha I.T."/>
            <person name="Park S.J."/>
            <person name="Kim S.J."/>
            <person name="Kim J.G."/>
            <person name="Jung M.Y."/>
            <person name="Shin K.S."/>
            <person name="Kwon K.K."/>
            <person name="Yang S.H."/>
            <person name="Seo Y.S."/>
            <person name="Rhee S.K."/>
        </authorList>
    </citation>
    <scope>NUCLEOTIDE SEQUENCE [LARGE SCALE GENOMIC DNA]</scope>
    <source>
        <strain evidence="2 3">KCTC 23939</strain>
    </source>
</reference>
<evidence type="ECO:0000256" key="1">
    <source>
        <dbReference type="SAM" id="SignalP"/>
    </source>
</evidence>
<feature type="signal peptide" evidence="1">
    <location>
        <begin position="1"/>
        <end position="19"/>
    </location>
</feature>
<dbReference type="RefSeq" id="WP_395416621.1">
    <property type="nucleotide sequence ID" value="NZ_JBIPKE010000014.1"/>
</dbReference>
<sequence>MRRFFALTVFLLHATYHFAQPIETLVVDELTEYLELRPQEKVFLHTNKQILAAGETLWFKAYLTDANTLKASKLSKVLNVDLIDQNQRILYSRILKLENGSGFAEIDLSDSLPDGDYFLKAYTNYMLNFDRSLLYTQPLKIINKWVAYPSPEAPPTAFDVQFFPESGDLVNGLITSVGFKAINEKGLGVSISGEIVDDQANKITDFQSQFAGMGSFKLIPTIEHMYTARVSYQGSVFEFPLPTVRPNGAIIQVTPALEKMTLKVLTKDYSLENHFLLGYQRGKAVMLLKPDPTNSYMFSTFSTTDLPTGIVHFTLFNPEGIAIAERLSFIMSQGDPTLSIENIEKNANRSKTSVSLSMDHLGEDNGLADLSVSVFKASLDLPMKNTIQTHLLLSSDLKGHIEMPQYYFADVDMEKVEALNNLLLTQGWRRFKWATVMNKDLPEIQHFLEQHQSISGQLFKYYNRQHSAPGNVSLTVLESPLINATVETGEDGRFQFAGLDFQDTVSIILQAQKPGKKAKKDPTKEKNDAYYIKVNQRKSPPVVIPLVPIPEAEMDDAISDAEVQMNRIREIEAAFSEGGAIMLDAFEFKSSKNPYDDPVSSRALMYNNPTTRVELDSMPVDPRLGAASMADVFNALQIPGFNTTTMQSRGASTFSGSNTVAFFYDGMQVDKEFVMQDLSPSDVGSIDYFTGAKASIFGAVGASGVIAIYPRSEQSYANLDVVGIANFKLPGYYQPREFYSPNYDVITEEKPDYRATLYWNPAVQTDQNGTATFSFFTSDEDAEYLIEVQGLTSDGSPVFRQSYLIVE</sequence>
<evidence type="ECO:0008006" key="4">
    <source>
        <dbReference type="Google" id="ProtNLM"/>
    </source>
</evidence>
<accession>A0ABW7N7Q2</accession>
<gene>
    <name evidence="2" type="ORF">ACHKAR_06250</name>
</gene>
<evidence type="ECO:0000313" key="3">
    <source>
        <dbReference type="Proteomes" id="UP001610063"/>
    </source>
</evidence>
<name>A0ABW7N7Q2_9BACT</name>
<evidence type="ECO:0000313" key="2">
    <source>
        <dbReference type="EMBL" id="MFH6983030.1"/>
    </source>
</evidence>
<dbReference type="Gene3D" id="2.60.40.1930">
    <property type="match status" value="1"/>
</dbReference>
<proteinExistence type="predicted"/>
<dbReference type="EMBL" id="JBIPKE010000014">
    <property type="protein sequence ID" value="MFH6983030.1"/>
    <property type="molecule type" value="Genomic_DNA"/>
</dbReference>
<dbReference type="Gene3D" id="2.170.130.10">
    <property type="entry name" value="TonB-dependent receptor, plug domain"/>
    <property type="match status" value="1"/>
</dbReference>
<dbReference type="InterPro" id="IPR037066">
    <property type="entry name" value="Plug_dom_sf"/>
</dbReference>
<dbReference type="Proteomes" id="UP001610063">
    <property type="component" value="Unassembled WGS sequence"/>
</dbReference>
<protein>
    <recommendedName>
        <fullName evidence="4">TonB-dependent receptor plug domain-containing protein</fullName>
    </recommendedName>
</protein>
<keyword evidence="1" id="KW-0732">Signal</keyword>
<comment type="caution">
    <text evidence="2">The sequence shown here is derived from an EMBL/GenBank/DDBJ whole genome shotgun (WGS) entry which is preliminary data.</text>
</comment>